<dbReference type="RefSeq" id="WP_191616194.1">
    <property type="nucleotide sequence ID" value="NZ_JACYFG010000007.1"/>
</dbReference>
<dbReference type="InterPro" id="IPR048136">
    <property type="entry name" value="STM3941-like"/>
</dbReference>
<reference evidence="2" key="1">
    <citation type="submission" date="2020-09" db="EMBL/GenBank/DDBJ databases">
        <title>Pelagicoccus enzymogenes sp. nov. with an EPS production, isolated from marine sediment.</title>
        <authorList>
            <person name="Feng X."/>
        </authorList>
    </citation>
    <scope>NUCLEOTIDE SEQUENCE</scope>
    <source>
        <strain evidence="2">NFK12</strain>
    </source>
</reference>
<evidence type="ECO:0000256" key="1">
    <source>
        <dbReference type="SAM" id="Phobius"/>
    </source>
</evidence>
<organism evidence="2 3">
    <name type="scientific">Pelagicoccus enzymogenes</name>
    <dbReference type="NCBI Taxonomy" id="2773457"/>
    <lineage>
        <taxon>Bacteria</taxon>
        <taxon>Pseudomonadati</taxon>
        <taxon>Verrucomicrobiota</taxon>
        <taxon>Opitutia</taxon>
        <taxon>Puniceicoccales</taxon>
        <taxon>Pelagicoccaceae</taxon>
        <taxon>Pelagicoccus</taxon>
    </lineage>
</organism>
<gene>
    <name evidence="2" type="ORF">IEN85_06065</name>
</gene>
<feature type="transmembrane region" description="Helical" evidence="1">
    <location>
        <begin position="49"/>
        <end position="68"/>
    </location>
</feature>
<accession>A0A927F7B5</accession>
<dbReference type="Proteomes" id="UP000622317">
    <property type="component" value="Unassembled WGS sequence"/>
</dbReference>
<name>A0A927F7B5_9BACT</name>
<keyword evidence="3" id="KW-1185">Reference proteome</keyword>
<evidence type="ECO:0000313" key="3">
    <source>
        <dbReference type="Proteomes" id="UP000622317"/>
    </source>
</evidence>
<feature type="transmembrane region" description="Helical" evidence="1">
    <location>
        <begin position="17"/>
        <end position="37"/>
    </location>
</feature>
<proteinExistence type="predicted"/>
<keyword evidence="1" id="KW-0472">Membrane</keyword>
<keyword evidence="1" id="KW-1133">Transmembrane helix</keyword>
<sequence>MNTDENVITISLSKGKIVGISLLSLAFVVAGVFIWSIADTQTRHSPEMARIIAALCILFFGLFGLSTLPKLFDRKPGLVISPKGIFENSNSSSVGWIDWNDIYGVDEVEVQSSKQMIILVSDPKKYAKRRGPIQKMIMKLHTGSSTVWITSKALDCEFSELKILLEDSFLKYSQPGIAHNGGKRSPLS</sequence>
<dbReference type="AlphaFoldDB" id="A0A927F7B5"/>
<dbReference type="NCBIfam" id="NF041635">
    <property type="entry name" value="STM3941_fam"/>
    <property type="match status" value="1"/>
</dbReference>
<dbReference type="EMBL" id="JACYFG010000007">
    <property type="protein sequence ID" value="MBD5779051.1"/>
    <property type="molecule type" value="Genomic_DNA"/>
</dbReference>
<comment type="caution">
    <text evidence="2">The sequence shown here is derived from an EMBL/GenBank/DDBJ whole genome shotgun (WGS) entry which is preliminary data.</text>
</comment>
<evidence type="ECO:0000313" key="2">
    <source>
        <dbReference type="EMBL" id="MBD5779051.1"/>
    </source>
</evidence>
<protein>
    <submittedName>
        <fullName evidence="2">Uncharacterized protein</fullName>
    </submittedName>
</protein>
<keyword evidence="1" id="KW-0812">Transmembrane</keyword>